<gene>
    <name evidence="2" type="ORF">T190115A13A_260017</name>
</gene>
<comment type="caution">
    <text evidence="2">The sequence shown here is derived from an EMBL/GenBank/DDBJ whole genome shotgun (WGS) entry which is preliminary data.</text>
</comment>
<protein>
    <submittedName>
        <fullName evidence="2">Uncharacterized protein</fullName>
    </submittedName>
</protein>
<keyword evidence="3" id="KW-1185">Reference proteome</keyword>
<reference evidence="2 3" key="1">
    <citation type="submission" date="2024-05" db="EMBL/GenBank/DDBJ databases">
        <authorList>
            <person name="Duchaud E."/>
        </authorList>
    </citation>
    <scope>NUCLEOTIDE SEQUENCE [LARGE SCALE GENOMIC DNA]</scope>
    <source>
        <strain evidence="2">Ena-SAMPLE-TAB-13-05-2024-13:56:06:370-140305</strain>
    </source>
</reference>
<dbReference type="EMBL" id="CAXJRC010000018">
    <property type="protein sequence ID" value="CAL2106626.1"/>
    <property type="molecule type" value="Genomic_DNA"/>
</dbReference>
<evidence type="ECO:0000256" key="1">
    <source>
        <dbReference type="SAM" id="MobiDB-lite"/>
    </source>
</evidence>
<accession>A0ABP1FCN9</accession>
<dbReference type="RefSeq" id="WP_348702955.1">
    <property type="nucleotide sequence ID" value="NZ_CAXIYA010000009.1"/>
</dbReference>
<name>A0ABP1FCN9_9FLAO</name>
<evidence type="ECO:0000313" key="3">
    <source>
        <dbReference type="Proteomes" id="UP001497602"/>
    </source>
</evidence>
<proteinExistence type="predicted"/>
<sequence>MPSTIPYDPSLVLGNIVTQEKLQNIVQISKLQAPADSAESELNSLIALKRSIDMTIQEMIGMGIDADDVIAESNQVGDQIKAAVVQYAKAKIASEKAIQPLKAKMNAVNESVESPIDYNKSQLKELAISSDSLQMNSQYFSFDQNSQSSASHAATVASFVSESLSIFGEGRSSQASASAQAQMNSQHSLHSIAGTMVITITCTHKNAQVFAPYILDVDKAVRVWNSMYPDNMINTNSPGSIAEIEAKSDTRGDKSFNLLSGATYGSSFVGMVHVLNTTESESSQSMESVAASLQETFDIGGWFASGTGGFGVSSTFSNSAKNLLSTQNVTSHATLITMGIIPSIKSNQVKMAVQSFTDFDPKKSMEELATLQGATASENNTVGEAATAARTGEQMIQLKNATISATLSGVSEIDDGQNQIIDTNSMMTALEDYINKCIEGGNNIGVPINYYLKPVTQSEIARAWLAKYYPNKFNKAGAADDSADTSSGSSSSSSDSSDSSDS</sequence>
<organism evidence="2 3">
    <name type="scientific">Tenacibaculum vairaonense</name>
    <dbReference type="NCBI Taxonomy" id="3137860"/>
    <lineage>
        <taxon>Bacteria</taxon>
        <taxon>Pseudomonadati</taxon>
        <taxon>Bacteroidota</taxon>
        <taxon>Flavobacteriia</taxon>
        <taxon>Flavobacteriales</taxon>
        <taxon>Flavobacteriaceae</taxon>
        <taxon>Tenacibaculum</taxon>
    </lineage>
</organism>
<feature type="region of interest" description="Disordered" evidence="1">
    <location>
        <begin position="477"/>
        <end position="502"/>
    </location>
</feature>
<dbReference type="Proteomes" id="UP001497602">
    <property type="component" value="Unassembled WGS sequence"/>
</dbReference>
<evidence type="ECO:0000313" key="2">
    <source>
        <dbReference type="EMBL" id="CAL2106626.1"/>
    </source>
</evidence>